<organism evidence="1 2">
    <name type="scientific">Cichlidogyrus casuarinus</name>
    <dbReference type="NCBI Taxonomy" id="1844966"/>
    <lineage>
        <taxon>Eukaryota</taxon>
        <taxon>Metazoa</taxon>
        <taxon>Spiralia</taxon>
        <taxon>Lophotrochozoa</taxon>
        <taxon>Platyhelminthes</taxon>
        <taxon>Monogenea</taxon>
        <taxon>Monopisthocotylea</taxon>
        <taxon>Dactylogyridea</taxon>
        <taxon>Ancyrocephalidae</taxon>
        <taxon>Cichlidogyrus</taxon>
    </lineage>
</organism>
<evidence type="ECO:0000313" key="1">
    <source>
        <dbReference type="EMBL" id="KAL3319553.1"/>
    </source>
</evidence>
<dbReference type="Proteomes" id="UP001626550">
    <property type="component" value="Unassembled WGS sequence"/>
</dbReference>
<name>A0ABD2QJ44_9PLAT</name>
<dbReference type="AlphaFoldDB" id="A0ABD2QJ44"/>
<proteinExistence type="predicted"/>
<reference evidence="1 2" key="1">
    <citation type="submission" date="2024-11" db="EMBL/GenBank/DDBJ databases">
        <title>Adaptive evolution of stress response genes in parasites aligns with host niche diversity.</title>
        <authorList>
            <person name="Hahn C."/>
            <person name="Resl P."/>
        </authorList>
    </citation>
    <scope>NUCLEOTIDE SEQUENCE [LARGE SCALE GENOMIC DNA]</scope>
    <source>
        <strain evidence="1">EGGRZ-B1_66</strain>
        <tissue evidence="1">Body</tissue>
    </source>
</reference>
<accession>A0ABD2QJ44</accession>
<evidence type="ECO:0000313" key="2">
    <source>
        <dbReference type="Proteomes" id="UP001626550"/>
    </source>
</evidence>
<comment type="caution">
    <text evidence="1">The sequence shown here is derived from an EMBL/GenBank/DDBJ whole genome shotgun (WGS) entry which is preliminary data.</text>
</comment>
<gene>
    <name evidence="1" type="ORF">Ciccas_001785</name>
</gene>
<dbReference type="EMBL" id="JBJKFK010000126">
    <property type="protein sequence ID" value="KAL3319553.1"/>
    <property type="molecule type" value="Genomic_DNA"/>
</dbReference>
<keyword evidence="2" id="KW-1185">Reference proteome</keyword>
<protein>
    <submittedName>
        <fullName evidence="1">Uncharacterized protein</fullName>
    </submittedName>
</protein>
<sequence>MFDFVLVFGRSQEILFACPYTNEAEEFIAKQHSSAKRNSQSYDCSQTPDFQTKDIISMLLSPLITQFHTLQDLPRTPVCTGIFVRDATLNRFFQPENGEIELRNQCRAAMKGGELIFQAGQNGCDLLGVIFHQTKRKKRLTAKDFSTRITNLHQKQLAMIQTTLDAIMGPYWADSIKMLNGEDFAALELVVMGTLRRLLSRDNQLLPDWNRVCPGFEKMKLNPEVRKILSKELIQMILMQKTPKQLTRTLCLSNDYFSDEGVIEHLFVVAPATGYVLSHVTSLNPVFYPGPQAWEIILNVARMLYLATDTKQGNPYSPWLQRVTDADGVEYSAISLLVKNERSAGELCRIHVHMSLLFGDLISDRINSLIIMCLERPTVTSKLKPLLANRTAGSSDEVKPLLIVLMNEIRLITKILRSELSLAEKSRKDLLQTISFLEELRSLDLKTEDSSHLPSIKIMNDVKFFLKHMERNLTKSRAANLSSFAITLRCFNLQLKNFFTSLILRTGSHVRTPTMDQLCEVTRSLNKQLDNFANFMMVKCSFKVLLTDLVKPERYPGLMQLDQLPISMTVSADDLPFYPMEANPSKFKCS</sequence>